<protein>
    <recommendedName>
        <fullName evidence="3">Major facilitator superfamily (MFS) profile domain-containing protein</fullName>
    </recommendedName>
</protein>
<feature type="transmembrane region" description="Helical" evidence="2">
    <location>
        <begin position="51"/>
        <end position="76"/>
    </location>
</feature>
<proteinExistence type="predicted"/>
<keyword evidence="5" id="KW-1185">Reference proteome</keyword>
<dbReference type="AlphaFoldDB" id="A0AAD5MCX9"/>
<gene>
    <name evidence="4" type="ORF">KIN20_013992</name>
</gene>
<organism evidence="4 5">
    <name type="scientific">Parelaphostrongylus tenuis</name>
    <name type="common">Meningeal worm</name>
    <dbReference type="NCBI Taxonomy" id="148309"/>
    <lineage>
        <taxon>Eukaryota</taxon>
        <taxon>Metazoa</taxon>
        <taxon>Ecdysozoa</taxon>
        <taxon>Nematoda</taxon>
        <taxon>Chromadorea</taxon>
        <taxon>Rhabditida</taxon>
        <taxon>Rhabditina</taxon>
        <taxon>Rhabditomorpha</taxon>
        <taxon>Strongyloidea</taxon>
        <taxon>Metastrongylidae</taxon>
        <taxon>Parelaphostrongylus</taxon>
    </lineage>
</organism>
<feature type="transmembrane region" description="Helical" evidence="2">
    <location>
        <begin position="164"/>
        <end position="185"/>
    </location>
</feature>
<feature type="transmembrane region" description="Helical" evidence="2">
    <location>
        <begin position="424"/>
        <end position="446"/>
    </location>
</feature>
<accession>A0AAD5MCX9</accession>
<dbReference type="Pfam" id="PF07690">
    <property type="entry name" value="MFS_1"/>
    <property type="match status" value="1"/>
</dbReference>
<reference evidence="4" key="1">
    <citation type="submission" date="2021-06" db="EMBL/GenBank/DDBJ databases">
        <title>Parelaphostrongylus tenuis whole genome reference sequence.</title>
        <authorList>
            <person name="Garwood T.J."/>
            <person name="Larsen P.A."/>
            <person name="Fountain-Jones N.M."/>
            <person name="Garbe J.R."/>
            <person name="Macchietto M.G."/>
            <person name="Kania S.A."/>
            <person name="Gerhold R.W."/>
            <person name="Richards J.E."/>
            <person name="Wolf T.M."/>
        </authorList>
    </citation>
    <scope>NUCLEOTIDE SEQUENCE</scope>
    <source>
        <strain evidence="4">MNPRO001-30</strain>
        <tissue evidence="4">Meninges</tissue>
    </source>
</reference>
<evidence type="ECO:0000256" key="2">
    <source>
        <dbReference type="SAM" id="Phobius"/>
    </source>
</evidence>
<feature type="transmembrane region" description="Helical" evidence="2">
    <location>
        <begin position="383"/>
        <end position="404"/>
    </location>
</feature>
<feature type="transmembrane region" description="Helical" evidence="2">
    <location>
        <begin position="132"/>
        <end position="152"/>
    </location>
</feature>
<feature type="transmembrane region" description="Helical" evidence="2">
    <location>
        <begin position="452"/>
        <end position="472"/>
    </location>
</feature>
<feature type="transmembrane region" description="Helical" evidence="2">
    <location>
        <begin position="105"/>
        <end position="125"/>
    </location>
</feature>
<dbReference type="SUPFAM" id="SSF103473">
    <property type="entry name" value="MFS general substrate transporter"/>
    <property type="match status" value="1"/>
</dbReference>
<feature type="transmembrane region" description="Helical" evidence="2">
    <location>
        <begin position="192"/>
        <end position="212"/>
    </location>
</feature>
<dbReference type="PROSITE" id="PS50850">
    <property type="entry name" value="MFS"/>
    <property type="match status" value="1"/>
</dbReference>
<dbReference type="PANTHER" id="PTHR45757:SF2">
    <property type="entry name" value="MAJOR FACILITATOR SUPERFAMILY (MFS) PROFILE DOMAIN-CONTAINING PROTEIN"/>
    <property type="match status" value="1"/>
</dbReference>
<dbReference type="InterPro" id="IPR011701">
    <property type="entry name" value="MFS"/>
</dbReference>
<feature type="transmembrane region" description="Helical" evidence="2">
    <location>
        <begin position="357"/>
        <end position="377"/>
    </location>
</feature>
<dbReference type="GO" id="GO:0022857">
    <property type="term" value="F:transmembrane transporter activity"/>
    <property type="evidence" value="ECO:0007669"/>
    <property type="project" value="InterPro"/>
</dbReference>
<dbReference type="PANTHER" id="PTHR45757">
    <property type="entry name" value="PROTEIN CBG23364-RELATED"/>
    <property type="match status" value="1"/>
</dbReference>
<keyword evidence="2" id="KW-1133">Transmembrane helix</keyword>
<dbReference type="EMBL" id="JAHQIW010002782">
    <property type="protein sequence ID" value="KAJ1356297.1"/>
    <property type="molecule type" value="Genomic_DNA"/>
</dbReference>
<evidence type="ECO:0000313" key="4">
    <source>
        <dbReference type="EMBL" id="KAJ1356297.1"/>
    </source>
</evidence>
<comment type="caution">
    <text evidence="4">The sequence shown here is derived from an EMBL/GenBank/DDBJ whole genome shotgun (WGS) entry which is preliminary data.</text>
</comment>
<dbReference type="GO" id="GO:0016020">
    <property type="term" value="C:membrane"/>
    <property type="evidence" value="ECO:0007669"/>
    <property type="project" value="UniProtKB-SubCell"/>
</dbReference>
<evidence type="ECO:0000259" key="3">
    <source>
        <dbReference type="PROSITE" id="PS50850"/>
    </source>
</evidence>
<evidence type="ECO:0000256" key="1">
    <source>
        <dbReference type="ARBA" id="ARBA00004141"/>
    </source>
</evidence>
<keyword evidence="2" id="KW-0812">Transmembrane</keyword>
<evidence type="ECO:0000313" key="5">
    <source>
        <dbReference type="Proteomes" id="UP001196413"/>
    </source>
</evidence>
<keyword evidence="2" id="KW-0472">Membrane</keyword>
<feature type="transmembrane region" description="Helical" evidence="2">
    <location>
        <begin position="319"/>
        <end position="336"/>
    </location>
</feature>
<sequence>MPLKYATMSLTAKRESSDNDHPLLDNNPITTMKSKSLKADGGGCLTTRTRYVVLFLGSACIASIASNMIVLNFTLICMGREYNESNPMDIKNRGPYDYTQTEKSYLMWAVAIGTLLAAWPFHLFYEHFGARIVFFIAGMISTISTAIIPFTAGYSWTALLLARFFQGISFGADFAAIGLIVVHWASLKQHGFFISLLSSFSQLSVMFTMPVAGELCESSFGWPSVYYVHAVLSGILFAAWYFYYRDDPVDHPLMTEIELEKIQRGKGEVKINEPTPVKAIMTNPIMWAVWLSAFGELMMSQFIVMYAPTYLKEVLGFRVAHTGYFVAIPRALHLAFKIISGIASDRISFLSEKTKMRIFNSIALMMSGIFFCILGFLPRELAHYALATLLIIECSTGFICGGFYKCATLVARQHSHFVLSQIQFIKCLSLFIEPLLVFLICTHNTIGEWRMVFIFHGVLLIGGNIIFCYFATDKPAPFTHIIVSNETSKEDELPEQKR</sequence>
<feature type="transmembrane region" description="Helical" evidence="2">
    <location>
        <begin position="287"/>
        <end position="307"/>
    </location>
</feature>
<feature type="transmembrane region" description="Helical" evidence="2">
    <location>
        <begin position="224"/>
        <end position="244"/>
    </location>
</feature>
<feature type="domain" description="Major facilitator superfamily (MFS) profile" evidence="3">
    <location>
        <begin position="52"/>
        <end position="475"/>
    </location>
</feature>
<dbReference type="Proteomes" id="UP001196413">
    <property type="component" value="Unassembled WGS sequence"/>
</dbReference>
<dbReference type="Gene3D" id="1.20.1250.20">
    <property type="entry name" value="MFS general substrate transporter like domains"/>
    <property type="match status" value="2"/>
</dbReference>
<name>A0AAD5MCX9_PARTN</name>
<comment type="subcellular location">
    <subcellularLocation>
        <location evidence="1">Membrane</location>
        <topology evidence="1">Multi-pass membrane protein</topology>
    </subcellularLocation>
</comment>
<dbReference type="InterPro" id="IPR036259">
    <property type="entry name" value="MFS_trans_sf"/>
</dbReference>
<dbReference type="InterPro" id="IPR020846">
    <property type="entry name" value="MFS_dom"/>
</dbReference>